<dbReference type="HOGENOM" id="CLU_159381_2_0_0"/>
<dbReference type="Gene3D" id="2.30.30.140">
    <property type="match status" value="1"/>
</dbReference>
<dbReference type="Pfam" id="PF01455">
    <property type="entry name" value="HupF_HypC"/>
    <property type="match status" value="1"/>
</dbReference>
<accession>E6W5K2</accession>
<keyword evidence="3" id="KW-1185">Reference proteome</keyword>
<dbReference type="InParanoid" id="E6W5K2"/>
<evidence type="ECO:0000313" key="3">
    <source>
        <dbReference type="Proteomes" id="UP000002572"/>
    </source>
</evidence>
<name>E6W5K2_DESIS</name>
<dbReference type="KEGG" id="din:Selin_1298"/>
<evidence type="ECO:0000313" key="2">
    <source>
        <dbReference type="EMBL" id="ADU66033.1"/>
    </source>
</evidence>
<organism evidence="2 3">
    <name type="scientific">Desulfurispirillum indicum (strain ATCC BAA-1389 / DSM 22839 / S5)</name>
    <dbReference type="NCBI Taxonomy" id="653733"/>
    <lineage>
        <taxon>Bacteria</taxon>
        <taxon>Pseudomonadati</taxon>
        <taxon>Chrysiogenota</taxon>
        <taxon>Chrysiogenia</taxon>
        <taxon>Chrysiogenales</taxon>
        <taxon>Chrysiogenaceae</taxon>
        <taxon>Desulfurispirillum</taxon>
    </lineage>
</organism>
<dbReference type="InterPro" id="IPR001109">
    <property type="entry name" value="Hydrogenase_HupF/HypC"/>
</dbReference>
<dbReference type="OrthoDB" id="9806017at2"/>
<dbReference type="eggNOG" id="COG0298">
    <property type="taxonomic scope" value="Bacteria"/>
</dbReference>
<dbReference type="PRINTS" id="PR00445">
    <property type="entry name" value="HUPFHYPC"/>
</dbReference>
<dbReference type="SUPFAM" id="SSF159127">
    <property type="entry name" value="HupF/HypC-like"/>
    <property type="match status" value="1"/>
</dbReference>
<dbReference type="AlphaFoldDB" id="E6W5K2"/>
<dbReference type="PANTHER" id="PTHR35177">
    <property type="entry name" value="HYDROGENASE MATURATION FACTOR HYBG"/>
    <property type="match status" value="1"/>
</dbReference>
<protein>
    <submittedName>
        <fullName evidence="2">Hydrogenase assembly chaperone hypC/hupF</fullName>
    </submittedName>
</protein>
<dbReference type="GO" id="GO:1902670">
    <property type="term" value="F:carbon dioxide binding"/>
    <property type="evidence" value="ECO:0007669"/>
    <property type="project" value="TreeGrafter"/>
</dbReference>
<proteinExistence type="inferred from homology"/>
<reference evidence="2 3" key="1">
    <citation type="submission" date="2010-12" db="EMBL/GenBank/DDBJ databases">
        <title>Complete sequence of Desulfurispirillum indicum S5.</title>
        <authorList>
            <consortium name="US DOE Joint Genome Institute"/>
            <person name="Lucas S."/>
            <person name="Copeland A."/>
            <person name="Lapidus A."/>
            <person name="Cheng J.-F."/>
            <person name="Goodwin L."/>
            <person name="Pitluck S."/>
            <person name="Chertkov O."/>
            <person name="Held B."/>
            <person name="Detter J.C."/>
            <person name="Han C."/>
            <person name="Tapia R."/>
            <person name="Land M."/>
            <person name="Hauser L."/>
            <person name="Kyrpides N."/>
            <person name="Ivanova N."/>
            <person name="Mikhailova N."/>
            <person name="Haggblom M."/>
            <person name="Rauschenbach I."/>
            <person name="Bini E."/>
            <person name="Woyke T."/>
        </authorList>
    </citation>
    <scope>NUCLEOTIDE SEQUENCE [LARGE SCALE GENOMIC DNA]</scope>
    <source>
        <strain evidence="3">ATCC BAA-1389 / DSM 22839 / S5</strain>
    </source>
</reference>
<dbReference type="GO" id="GO:0051604">
    <property type="term" value="P:protein maturation"/>
    <property type="evidence" value="ECO:0007669"/>
    <property type="project" value="TreeGrafter"/>
</dbReference>
<dbReference type="RefSeq" id="WP_013505914.1">
    <property type="nucleotide sequence ID" value="NC_014836.1"/>
</dbReference>
<dbReference type="FunCoup" id="E6W5K2">
    <property type="interactions" value="68"/>
</dbReference>
<dbReference type="GO" id="GO:0005506">
    <property type="term" value="F:iron ion binding"/>
    <property type="evidence" value="ECO:0007669"/>
    <property type="project" value="TreeGrafter"/>
</dbReference>
<gene>
    <name evidence="2" type="ordered locus">Selin_1298</name>
</gene>
<evidence type="ECO:0000256" key="1">
    <source>
        <dbReference type="ARBA" id="ARBA00006018"/>
    </source>
</evidence>
<comment type="similarity">
    <text evidence="1">Belongs to the HupF/HypC family.</text>
</comment>
<dbReference type="STRING" id="653733.Selin_1298"/>
<dbReference type="FunFam" id="2.30.30.140:FF:000022">
    <property type="entry name" value="Hydrogenase assembly chaperone HybG"/>
    <property type="match status" value="1"/>
</dbReference>
<dbReference type="Proteomes" id="UP000002572">
    <property type="component" value="Chromosome"/>
</dbReference>
<dbReference type="NCBIfam" id="TIGR00074">
    <property type="entry name" value="hypC_hupF"/>
    <property type="match status" value="1"/>
</dbReference>
<dbReference type="EMBL" id="CP002432">
    <property type="protein sequence ID" value="ADU66033.1"/>
    <property type="molecule type" value="Genomic_DNA"/>
</dbReference>
<sequence>MCLSIPSEILSIDENNMALIDTMGVRRHISLDLMPEPVEVGDFILLHVGFAIGKISREEALASLETYRELLEQMENRDGTL</sequence>
<dbReference type="PANTHER" id="PTHR35177:SF2">
    <property type="entry name" value="HYDROGENASE MATURATION FACTOR HYBG"/>
    <property type="match status" value="1"/>
</dbReference>